<keyword evidence="8 9" id="KW-0472">Membrane</keyword>
<evidence type="ECO:0000256" key="1">
    <source>
        <dbReference type="ARBA" id="ARBA00004448"/>
    </source>
</evidence>
<dbReference type="PANTHER" id="PTHR24089">
    <property type="entry name" value="SOLUTE CARRIER FAMILY 25"/>
    <property type="match status" value="1"/>
</dbReference>
<dbReference type="AlphaFoldDB" id="A0A1G4KJE3"/>
<evidence type="ECO:0000313" key="11">
    <source>
        <dbReference type="EMBL" id="SCV04602.1"/>
    </source>
</evidence>
<keyword evidence="12" id="KW-1185">Reference proteome</keyword>
<feature type="repeat" description="Solcar" evidence="9">
    <location>
        <begin position="238"/>
        <end position="338"/>
    </location>
</feature>
<evidence type="ECO:0000256" key="8">
    <source>
        <dbReference type="ARBA" id="ARBA00023136"/>
    </source>
</evidence>
<dbReference type="Pfam" id="PF00153">
    <property type="entry name" value="Mito_carr"/>
    <property type="match status" value="3"/>
</dbReference>
<organism evidence="11 12">
    <name type="scientific">Lachancea nothofagi CBS 11611</name>
    <dbReference type="NCBI Taxonomy" id="1266666"/>
    <lineage>
        <taxon>Eukaryota</taxon>
        <taxon>Fungi</taxon>
        <taxon>Dikarya</taxon>
        <taxon>Ascomycota</taxon>
        <taxon>Saccharomycotina</taxon>
        <taxon>Saccharomycetes</taxon>
        <taxon>Saccharomycetales</taxon>
        <taxon>Saccharomycetaceae</taxon>
        <taxon>Lachancea</taxon>
    </lineage>
</organism>
<keyword evidence="5" id="KW-0999">Mitochondrion inner membrane</keyword>
<evidence type="ECO:0000256" key="7">
    <source>
        <dbReference type="ARBA" id="ARBA00023128"/>
    </source>
</evidence>
<feature type="repeat" description="Solcar" evidence="9">
    <location>
        <begin position="142"/>
        <end position="227"/>
    </location>
</feature>
<dbReference type="PROSITE" id="PS50920">
    <property type="entry name" value="SOLCAR"/>
    <property type="match status" value="3"/>
</dbReference>
<evidence type="ECO:0000256" key="10">
    <source>
        <dbReference type="RuleBase" id="RU000488"/>
    </source>
</evidence>
<dbReference type="SUPFAM" id="SSF103506">
    <property type="entry name" value="Mitochondrial carrier"/>
    <property type="match status" value="1"/>
</dbReference>
<evidence type="ECO:0000313" key="12">
    <source>
        <dbReference type="Proteomes" id="UP000189911"/>
    </source>
</evidence>
<protein>
    <submittedName>
        <fullName evidence="11">LANO_0G11210g1_1</fullName>
    </submittedName>
</protein>
<sequence length="340" mass="37459">MQASEKPVIIKNRPLFHLLASFNLRSLEITWSSSVQMGEDHLRKGQEIPLHHSLLAGCLSGLSARFVTAPLDTVKIRLQLRLTNDISHRRIIPLVRSMIHEEGLRSLWKGNIPGVGLYVLYGSTQFTAFSTLNKALSPNQWPAQIHTCVVGALAGSCSAVASYPFDVMRTRFIANKNRAFATVLGTTLDIWRHEGLPGFFKGVSSAVVSIGVASSSIFATYETVKIFCEESSYRDSPFIKLLASSSSVIAGVVSKTLVFPIDTVRKRLQIINSRQLQHLTQGNEAYGAYKGTNFGQLALKVVEKEGFGALYRGFTLGVMKSIPSTMVSIGIYEWTLRHVV</sequence>
<proteinExistence type="inferred from homology"/>
<keyword evidence="3 9" id="KW-0812">Transmembrane</keyword>
<evidence type="ECO:0000256" key="4">
    <source>
        <dbReference type="ARBA" id="ARBA00022737"/>
    </source>
</evidence>
<dbReference type="InterPro" id="IPR018108">
    <property type="entry name" value="MCP_transmembrane"/>
</dbReference>
<keyword evidence="7" id="KW-0496">Mitochondrion</keyword>
<dbReference type="EMBL" id="LT598453">
    <property type="protein sequence ID" value="SCV04602.1"/>
    <property type="molecule type" value="Genomic_DNA"/>
</dbReference>
<reference evidence="12" key="1">
    <citation type="submission" date="2016-03" db="EMBL/GenBank/DDBJ databases">
        <authorList>
            <person name="Devillers Hugo."/>
        </authorList>
    </citation>
    <scope>NUCLEOTIDE SEQUENCE [LARGE SCALE GENOMIC DNA]</scope>
</reference>
<keyword evidence="4" id="KW-0677">Repeat</keyword>
<evidence type="ECO:0000256" key="5">
    <source>
        <dbReference type="ARBA" id="ARBA00022792"/>
    </source>
</evidence>
<dbReference type="GO" id="GO:0055085">
    <property type="term" value="P:transmembrane transport"/>
    <property type="evidence" value="ECO:0007669"/>
    <property type="project" value="InterPro"/>
</dbReference>
<feature type="repeat" description="Solcar" evidence="9">
    <location>
        <begin position="48"/>
        <end position="135"/>
    </location>
</feature>
<keyword evidence="6" id="KW-1133">Transmembrane helix</keyword>
<dbReference type="Proteomes" id="UP000189911">
    <property type="component" value="Chromosome G"/>
</dbReference>
<dbReference type="OrthoDB" id="18574at2759"/>
<name>A0A1G4KJE3_9SACH</name>
<evidence type="ECO:0000256" key="2">
    <source>
        <dbReference type="ARBA" id="ARBA00022448"/>
    </source>
</evidence>
<comment type="similarity">
    <text evidence="10">Belongs to the mitochondrial carrier (TC 2.A.29) family.</text>
</comment>
<gene>
    <name evidence="11" type="ORF">LANO_0G11210G</name>
</gene>
<dbReference type="Gene3D" id="1.50.40.10">
    <property type="entry name" value="Mitochondrial carrier domain"/>
    <property type="match status" value="1"/>
</dbReference>
<evidence type="ECO:0000256" key="9">
    <source>
        <dbReference type="PROSITE-ProRule" id="PRU00282"/>
    </source>
</evidence>
<dbReference type="InterPro" id="IPR023395">
    <property type="entry name" value="MCP_dom_sf"/>
</dbReference>
<accession>A0A1G4KJE3</accession>
<evidence type="ECO:0000256" key="3">
    <source>
        <dbReference type="ARBA" id="ARBA00022692"/>
    </source>
</evidence>
<dbReference type="GO" id="GO:0005743">
    <property type="term" value="C:mitochondrial inner membrane"/>
    <property type="evidence" value="ECO:0007669"/>
    <property type="project" value="UniProtKB-SubCell"/>
</dbReference>
<keyword evidence="2 10" id="KW-0813">Transport</keyword>
<evidence type="ECO:0000256" key="6">
    <source>
        <dbReference type="ARBA" id="ARBA00022989"/>
    </source>
</evidence>
<comment type="subcellular location">
    <subcellularLocation>
        <location evidence="1">Mitochondrion inner membrane</location>
        <topology evidence="1">Multi-pass membrane protein</topology>
    </subcellularLocation>
</comment>
<dbReference type="PRINTS" id="PR00926">
    <property type="entry name" value="MITOCARRIER"/>
</dbReference>
<dbReference type="InterPro" id="IPR002067">
    <property type="entry name" value="MCP"/>
</dbReference>